<proteinExistence type="predicted"/>
<name>A0A0P0D2L8_9FLAO</name>
<keyword evidence="2" id="KW-1185">Reference proteome</keyword>
<dbReference type="InterPro" id="IPR007709">
    <property type="entry name" value="N-FG_amidohydro"/>
</dbReference>
<dbReference type="OrthoDB" id="9815326at2"/>
<dbReference type="Proteomes" id="UP000057981">
    <property type="component" value="Chromosome"/>
</dbReference>
<dbReference type="RefSeq" id="WP_054724430.1">
    <property type="nucleotide sequence ID" value="NZ_CP012898.1"/>
</dbReference>
<dbReference type="Pfam" id="PF05013">
    <property type="entry name" value="FGase"/>
    <property type="match status" value="1"/>
</dbReference>
<dbReference type="KEGG" id="ahz:APS56_02385"/>
<keyword evidence="1" id="KW-0378">Hydrolase</keyword>
<dbReference type="PATRIC" id="fig|1736674.3.peg.495"/>
<evidence type="ECO:0000313" key="1">
    <source>
        <dbReference type="EMBL" id="ALJ04071.1"/>
    </source>
</evidence>
<evidence type="ECO:0000313" key="2">
    <source>
        <dbReference type="Proteomes" id="UP000057981"/>
    </source>
</evidence>
<dbReference type="Gene3D" id="3.40.630.40">
    <property type="entry name" value="Zn-dependent exopeptidases"/>
    <property type="match status" value="1"/>
</dbReference>
<reference evidence="1 2" key="1">
    <citation type="submission" date="2015-10" db="EMBL/GenBank/DDBJ databases">
        <authorList>
            <person name="Gilbert D.G."/>
        </authorList>
    </citation>
    <scope>NUCLEOTIDE SEQUENCE [LARGE SCALE GENOMIC DNA]</scope>
    <source>
        <strain evidence="2">HZ-22</strain>
    </source>
</reference>
<dbReference type="STRING" id="1736674.APS56_02385"/>
<dbReference type="GO" id="GO:0016787">
    <property type="term" value="F:hydrolase activity"/>
    <property type="evidence" value="ECO:0007669"/>
    <property type="project" value="UniProtKB-KW"/>
</dbReference>
<gene>
    <name evidence="1" type="ORF">APS56_02385</name>
</gene>
<dbReference type="AlphaFoldDB" id="A0A0P0D2L8"/>
<protein>
    <submittedName>
        <fullName evidence="1">N-formylglutamate amidohydrolase</fullName>
    </submittedName>
</protein>
<accession>A0A0P0D2L8</accession>
<sequence>MKLIITCEHGGNHIPEKYLSFFKNAENTLCSHQGYDLGALNIFQKLKPLSNYSKYSKTSRLLIELNRSLHHPNVFSKFTKQLSKTEKNTIIKTYYEPYRNNIESKIISYLNTNQRVVHISIHSFTPVLNKMERNCDIGLLFDTSKKEEKFFCKQFKSILKEQDSNFTIRYNYPYLGKADGFTSYLRKKFPENYLGIELEVNQKFSNHNTMNHNLKTVLYNTLKEVVYKHQ</sequence>
<dbReference type="EMBL" id="CP012898">
    <property type="protein sequence ID" value="ALJ04071.1"/>
    <property type="molecule type" value="Genomic_DNA"/>
</dbReference>
<dbReference type="SUPFAM" id="SSF53187">
    <property type="entry name" value="Zn-dependent exopeptidases"/>
    <property type="match status" value="1"/>
</dbReference>
<organism evidence="1 2">
    <name type="scientific">Pseudalgibacter alginicilyticus</name>
    <dbReference type="NCBI Taxonomy" id="1736674"/>
    <lineage>
        <taxon>Bacteria</taxon>
        <taxon>Pseudomonadati</taxon>
        <taxon>Bacteroidota</taxon>
        <taxon>Flavobacteriia</taxon>
        <taxon>Flavobacteriales</taxon>
        <taxon>Flavobacteriaceae</taxon>
        <taxon>Pseudalgibacter</taxon>
    </lineage>
</organism>